<evidence type="ECO:0000313" key="3">
    <source>
        <dbReference type="EMBL" id="KAJ1919764.1"/>
    </source>
</evidence>
<dbReference type="GO" id="GO:0006270">
    <property type="term" value="P:DNA replication initiation"/>
    <property type="evidence" value="ECO:0007669"/>
    <property type="project" value="TreeGrafter"/>
</dbReference>
<evidence type="ECO:0000313" key="4">
    <source>
        <dbReference type="Proteomes" id="UP001150538"/>
    </source>
</evidence>
<comment type="caution">
    <text evidence="3">The sequence shown here is derived from an EMBL/GenBank/DDBJ whole genome shotgun (WGS) entry which is preliminary data.</text>
</comment>
<reference evidence="3" key="1">
    <citation type="submission" date="2022-07" db="EMBL/GenBank/DDBJ databases">
        <title>Phylogenomic reconstructions and comparative analyses of Kickxellomycotina fungi.</title>
        <authorList>
            <person name="Reynolds N.K."/>
            <person name="Stajich J.E."/>
            <person name="Barry K."/>
            <person name="Grigoriev I.V."/>
            <person name="Crous P."/>
            <person name="Smith M.E."/>
        </authorList>
    </citation>
    <scope>NUCLEOTIDE SEQUENCE</scope>
    <source>
        <strain evidence="3">NBRC 100468</strain>
    </source>
</reference>
<protein>
    <submittedName>
        <fullName evidence="3">Origin of replication complex subunit 6</fullName>
    </submittedName>
</protein>
<feature type="compositionally biased region" description="Polar residues" evidence="1">
    <location>
        <begin position="309"/>
        <end position="344"/>
    </location>
</feature>
<dbReference type="PANTHER" id="PTHR13394">
    <property type="entry name" value="ORIGIN RECOGNITION COMPLEX SUBUNIT 6"/>
    <property type="match status" value="1"/>
</dbReference>
<dbReference type="AlphaFoldDB" id="A0A9W7ZZC9"/>
<dbReference type="Proteomes" id="UP001150538">
    <property type="component" value="Unassembled WGS sequence"/>
</dbReference>
<evidence type="ECO:0000259" key="2">
    <source>
        <dbReference type="Pfam" id="PF21913"/>
    </source>
</evidence>
<name>A0A9W7ZZC9_9FUNG</name>
<dbReference type="Pfam" id="PF21913">
    <property type="entry name" value="ORC6_2nd"/>
    <property type="match status" value="1"/>
</dbReference>
<dbReference type="InterPro" id="IPR020529">
    <property type="entry name" value="ORC6_met/pln"/>
</dbReference>
<keyword evidence="4" id="KW-1185">Reference proteome</keyword>
<feature type="compositionally biased region" description="Basic and acidic residues" evidence="1">
    <location>
        <begin position="212"/>
        <end position="221"/>
    </location>
</feature>
<sequence>MDIPFNETAAIQLSAVGEKVYQSCVKEFRMLLGIQKELTIQELTVQFGCPPEVTYFTQAILKDFKKNYSFNLPPAYAKNNIWESPINIVAAFYLAAGCIKKGLASKSKLSESTKIPSTKLNDNIKQFEKYCGAALTSIKVQAQQAGLTKNSNLTPKANKSVKAKAKANSTSSPVTQLINAYEKKAMEATSSPFSTPAKPDIGAASSVRKRKLDSSSEDEQKQNGNENSRNVPTKRIRGMSGSVKVSPSPNNSNNSTGSMSGSVKVSPSPNNSNNSTGSMSALAKRVARIGGPNGHDIRQRINCGIKAKTSPTNPHSSTTASAGSNSLSQGIQSSQIKRNDSIRSMVNPSGGPIIVNGVSRLSTLSNRIGIAPMIQDRDYRKTKAYANYQAWKKKQLDSE</sequence>
<dbReference type="Gene3D" id="1.10.472.10">
    <property type="entry name" value="Cyclin-like"/>
    <property type="match status" value="1"/>
</dbReference>
<feature type="region of interest" description="Disordered" evidence="1">
    <location>
        <begin position="150"/>
        <end position="173"/>
    </location>
</feature>
<feature type="region of interest" description="Disordered" evidence="1">
    <location>
        <begin position="305"/>
        <end position="344"/>
    </location>
</feature>
<accession>A0A9W7ZZC9</accession>
<feature type="compositionally biased region" description="Low complexity" evidence="1">
    <location>
        <begin position="240"/>
        <end position="280"/>
    </location>
</feature>
<feature type="compositionally biased region" description="Polar residues" evidence="1">
    <location>
        <begin position="222"/>
        <end position="231"/>
    </location>
</feature>
<feature type="region of interest" description="Disordered" evidence="1">
    <location>
        <begin position="187"/>
        <end position="280"/>
    </location>
</feature>
<proteinExistence type="predicted"/>
<dbReference type="OrthoDB" id="5552484at2759"/>
<organism evidence="3 4">
    <name type="scientific">Mycoemilia scoparia</name>
    <dbReference type="NCBI Taxonomy" id="417184"/>
    <lineage>
        <taxon>Eukaryota</taxon>
        <taxon>Fungi</taxon>
        <taxon>Fungi incertae sedis</taxon>
        <taxon>Zoopagomycota</taxon>
        <taxon>Kickxellomycotina</taxon>
        <taxon>Kickxellomycetes</taxon>
        <taxon>Kickxellales</taxon>
        <taxon>Kickxellaceae</taxon>
        <taxon>Mycoemilia</taxon>
    </lineage>
</organism>
<dbReference type="InterPro" id="IPR054113">
    <property type="entry name" value="ORC6_cyclin-like_2nd"/>
</dbReference>
<evidence type="ECO:0000256" key="1">
    <source>
        <dbReference type="SAM" id="MobiDB-lite"/>
    </source>
</evidence>
<dbReference type="GO" id="GO:0005664">
    <property type="term" value="C:nuclear origin of replication recognition complex"/>
    <property type="evidence" value="ECO:0007669"/>
    <property type="project" value="InterPro"/>
</dbReference>
<gene>
    <name evidence="3" type="primary">ORC6</name>
    <name evidence="3" type="ORF">H4219_001794</name>
</gene>
<dbReference type="PANTHER" id="PTHR13394:SF0">
    <property type="entry name" value="ORIGIN RECOGNITION COMPLEX SUBUNIT 6"/>
    <property type="match status" value="1"/>
</dbReference>
<feature type="domain" description="ORC6 second cyclin-like" evidence="2">
    <location>
        <begin position="38"/>
        <end position="130"/>
    </location>
</feature>
<dbReference type="EMBL" id="JANBPU010000022">
    <property type="protein sequence ID" value="KAJ1919764.1"/>
    <property type="molecule type" value="Genomic_DNA"/>
</dbReference>